<dbReference type="SMART" id="SM00257">
    <property type="entry name" value="LysM"/>
    <property type="match status" value="1"/>
</dbReference>
<evidence type="ECO:0000256" key="2">
    <source>
        <dbReference type="SAM" id="Phobius"/>
    </source>
</evidence>
<dbReference type="Proteomes" id="UP000321805">
    <property type="component" value="Chromosome"/>
</dbReference>
<keyword evidence="2" id="KW-0812">Transmembrane</keyword>
<evidence type="ECO:0000313" key="5">
    <source>
        <dbReference type="Proteomes" id="UP000321805"/>
    </source>
</evidence>
<proteinExistence type="predicted"/>
<keyword evidence="2" id="KW-1133">Transmembrane helix</keyword>
<dbReference type="Pfam" id="PF01476">
    <property type="entry name" value="LysM"/>
    <property type="match status" value="1"/>
</dbReference>
<feature type="region of interest" description="Disordered" evidence="1">
    <location>
        <begin position="54"/>
        <end position="86"/>
    </location>
</feature>
<evidence type="ECO:0000256" key="1">
    <source>
        <dbReference type="SAM" id="MobiDB-lite"/>
    </source>
</evidence>
<evidence type="ECO:0000313" key="4">
    <source>
        <dbReference type="EMBL" id="QEC49938.1"/>
    </source>
</evidence>
<dbReference type="KEGG" id="bsol:FSW04_21800"/>
<keyword evidence="2" id="KW-0472">Membrane</keyword>
<feature type="domain" description="LysM" evidence="3">
    <location>
        <begin position="86"/>
        <end position="130"/>
    </location>
</feature>
<dbReference type="SUPFAM" id="SSF54106">
    <property type="entry name" value="LysM domain"/>
    <property type="match status" value="1"/>
</dbReference>
<dbReference type="PROSITE" id="PS51782">
    <property type="entry name" value="LYSM"/>
    <property type="match status" value="1"/>
</dbReference>
<feature type="transmembrane region" description="Helical" evidence="2">
    <location>
        <begin position="28"/>
        <end position="48"/>
    </location>
</feature>
<keyword evidence="5" id="KW-1185">Reference proteome</keyword>
<gene>
    <name evidence="4" type="ORF">FSW04_21800</name>
</gene>
<dbReference type="Gene3D" id="3.10.350.10">
    <property type="entry name" value="LysM domain"/>
    <property type="match status" value="1"/>
</dbReference>
<name>A0A5B8UAV4_9ACTN</name>
<organism evidence="4 5">
    <name type="scientific">Baekduia soli</name>
    <dbReference type="NCBI Taxonomy" id="496014"/>
    <lineage>
        <taxon>Bacteria</taxon>
        <taxon>Bacillati</taxon>
        <taxon>Actinomycetota</taxon>
        <taxon>Thermoleophilia</taxon>
        <taxon>Solirubrobacterales</taxon>
        <taxon>Baekduiaceae</taxon>
        <taxon>Baekduia</taxon>
    </lineage>
</organism>
<dbReference type="EMBL" id="CP042430">
    <property type="protein sequence ID" value="QEC49938.1"/>
    <property type="molecule type" value="Genomic_DNA"/>
</dbReference>
<dbReference type="AlphaFoldDB" id="A0A5B8UAV4"/>
<sequence length="132" mass="13776">MGARLGRPPGVEGRSGAYAPLRMRRRSFARWLAPLAIVACALAVYLVVHSELAPSKGGGTSTSSGKASSSSTSTTRRTSTTSSSKKTYVVKSGDVLSAIAQRTGVSVADLERYNPTVDAAALHPGQKLKLSR</sequence>
<protein>
    <submittedName>
        <fullName evidence="4">LysM peptidoglycan-binding domain-containing protein</fullName>
    </submittedName>
</protein>
<evidence type="ECO:0000259" key="3">
    <source>
        <dbReference type="PROSITE" id="PS51782"/>
    </source>
</evidence>
<dbReference type="OrthoDB" id="1404170at2"/>
<feature type="compositionally biased region" description="Low complexity" evidence="1">
    <location>
        <begin position="61"/>
        <end position="86"/>
    </location>
</feature>
<dbReference type="InterPro" id="IPR036779">
    <property type="entry name" value="LysM_dom_sf"/>
</dbReference>
<dbReference type="CDD" id="cd00118">
    <property type="entry name" value="LysM"/>
    <property type="match status" value="1"/>
</dbReference>
<reference evidence="4 5" key="1">
    <citation type="journal article" date="2018" name="J. Microbiol.">
        <title>Baekduia soli gen. nov., sp. nov., a novel bacterium isolated from the soil of Baekdu Mountain and proposal of a novel family name, Baekduiaceae fam. nov.</title>
        <authorList>
            <person name="An D.S."/>
            <person name="Siddiqi M.Z."/>
            <person name="Kim K.H."/>
            <person name="Yu H.S."/>
            <person name="Im W.T."/>
        </authorList>
    </citation>
    <scope>NUCLEOTIDE SEQUENCE [LARGE SCALE GENOMIC DNA]</scope>
    <source>
        <strain evidence="4 5">BR7-21</strain>
    </source>
</reference>
<accession>A0A5B8UAV4</accession>
<dbReference type="InterPro" id="IPR018392">
    <property type="entry name" value="LysM"/>
</dbReference>